<gene>
    <name evidence="2" type="ORF">APZ42_009224</name>
</gene>
<keyword evidence="3" id="KW-1185">Reference proteome</keyword>
<dbReference type="Proteomes" id="UP000076858">
    <property type="component" value="Unassembled WGS sequence"/>
</dbReference>
<evidence type="ECO:0000313" key="2">
    <source>
        <dbReference type="EMBL" id="KZR96436.1"/>
    </source>
</evidence>
<reference evidence="2 3" key="1">
    <citation type="submission" date="2016-03" db="EMBL/GenBank/DDBJ databases">
        <title>EvidentialGene: Evidence-directed Construction of Genes on Genomes.</title>
        <authorList>
            <person name="Gilbert D.G."/>
            <person name="Choi J.-H."/>
            <person name="Mockaitis K."/>
            <person name="Colbourne J."/>
            <person name="Pfrender M."/>
        </authorList>
    </citation>
    <scope>NUCLEOTIDE SEQUENCE [LARGE SCALE GENOMIC DNA]</scope>
    <source>
        <strain evidence="2 3">Xinb3</strain>
        <tissue evidence="2">Complete organism</tissue>
    </source>
</reference>
<protein>
    <submittedName>
        <fullName evidence="2">Uncharacterized protein</fullName>
    </submittedName>
</protein>
<name>A0A164E545_9CRUS</name>
<dbReference type="OrthoDB" id="6375453at2759"/>
<accession>A0A164E545</accession>
<feature type="compositionally biased region" description="Acidic residues" evidence="1">
    <location>
        <begin position="64"/>
        <end position="86"/>
    </location>
</feature>
<evidence type="ECO:0000313" key="3">
    <source>
        <dbReference type="Proteomes" id="UP000076858"/>
    </source>
</evidence>
<organism evidence="2 3">
    <name type="scientific">Daphnia magna</name>
    <dbReference type="NCBI Taxonomy" id="35525"/>
    <lineage>
        <taxon>Eukaryota</taxon>
        <taxon>Metazoa</taxon>
        <taxon>Ecdysozoa</taxon>
        <taxon>Arthropoda</taxon>
        <taxon>Crustacea</taxon>
        <taxon>Branchiopoda</taxon>
        <taxon>Diplostraca</taxon>
        <taxon>Cladocera</taxon>
        <taxon>Anomopoda</taxon>
        <taxon>Daphniidae</taxon>
        <taxon>Daphnia</taxon>
    </lineage>
</organism>
<proteinExistence type="predicted"/>
<dbReference type="AlphaFoldDB" id="A0A164E545"/>
<comment type="caution">
    <text evidence="2">The sequence shown here is derived from an EMBL/GenBank/DDBJ whole genome shotgun (WGS) entry which is preliminary data.</text>
</comment>
<feature type="region of interest" description="Disordered" evidence="1">
    <location>
        <begin position="63"/>
        <end position="97"/>
    </location>
</feature>
<sequence>MTYPLLFPNGDDGWHVNMPYTTTTRREREEAAARVMDVDEEEEIDLPRLDEMLRLENAPVEVLAGEEELVEEPEPEPEEQMDDDDNDPHRLNRGEGRRKRITQCEFYSFLMSIREYFNNV</sequence>
<evidence type="ECO:0000256" key="1">
    <source>
        <dbReference type="SAM" id="MobiDB-lite"/>
    </source>
</evidence>
<dbReference type="EMBL" id="LRGB01024935">
    <property type="protein sequence ID" value="KZR96436.1"/>
    <property type="molecule type" value="Genomic_DNA"/>
</dbReference>